<reference evidence="3" key="1">
    <citation type="submission" date="2017-09" db="EMBL/GenBank/DDBJ databases">
        <title>Depth-based differentiation of microbial function through sediment-hosted aquifers and enrichment of novel symbionts in the deep terrestrial subsurface.</title>
        <authorList>
            <person name="Probst A.J."/>
            <person name="Ladd B."/>
            <person name="Jarett J.K."/>
            <person name="Geller-Mcgrath D.E."/>
            <person name="Sieber C.M.K."/>
            <person name="Emerson J.B."/>
            <person name="Anantharaman K."/>
            <person name="Thomas B.C."/>
            <person name="Malmstrom R."/>
            <person name="Stieglmeier M."/>
            <person name="Klingl A."/>
            <person name="Woyke T."/>
            <person name="Ryan C.M."/>
            <person name="Banfield J.F."/>
        </authorList>
    </citation>
    <scope>NUCLEOTIDE SEQUENCE [LARGE SCALE GENOMIC DNA]</scope>
</reference>
<evidence type="ECO:0000256" key="1">
    <source>
        <dbReference type="SAM" id="Phobius"/>
    </source>
</evidence>
<evidence type="ECO:0000313" key="3">
    <source>
        <dbReference type="Proteomes" id="UP000231464"/>
    </source>
</evidence>
<proteinExistence type="predicted"/>
<protein>
    <submittedName>
        <fullName evidence="2">Uncharacterized protein</fullName>
    </submittedName>
</protein>
<dbReference type="AlphaFoldDB" id="A0A2M6WAU4"/>
<sequence length="64" mass="7252">MDKLHGWRIFFYPMPANLLSMGYLGAISLGASKLFPSFVEKMTSLIGCHPDESQDLMIKFLDKI</sequence>
<evidence type="ECO:0000313" key="2">
    <source>
        <dbReference type="EMBL" id="PIT89923.1"/>
    </source>
</evidence>
<feature type="transmembrane region" description="Helical" evidence="1">
    <location>
        <begin position="12"/>
        <end position="32"/>
    </location>
</feature>
<keyword evidence="1" id="KW-0472">Membrane</keyword>
<dbReference type="EMBL" id="PFBP01000020">
    <property type="protein sequence ID" value="PIT89923.1"/>
    <property type="molecule type" value="Genomic_DNA"/>
</dbReference>
<dbReference type="Proteomes" id="UP000231464">
    <property type="component" value="Unassembled WGS sequence"/>
</dbReference>
<keyword evidence="1" id="KW-1133">Transmembrane helix</keyword>
<organism evidence="2 3">
    <name type="scientific">Candidatus Kuenenbacteria bacterium CG10_big_fil_rev_8_21_14_0_10_36_11</name>
    <dbReference type="NCBI Taxonomy" id="1974618"/>
    <lineage>
        <taxon>Bacteria</taxon>
        <taxon>Candidatus Kueneniibacteriota</taxon>
    </lineage>
</organism>
<keyword evidence="1" id="KW-0812">Transmembrane</keyword>
<name>A0A2M6WAU4_9BACT</name>
<accession>A0A2M6WAU4</accession>
<comment type="caution">
    <text evidence="2">The sequence shown here is derived from an EMBL/GenBank/DDBJ whole genome shotgun (WGS) entry which is preliminary data.</text>
</comment>
<gene>
    <name evidence="2" type="ORF">COU23_01290</name>
</gene>